<gene>
    <name evidence="12" type="ORF">EFW17_23435</name>
</gene>
<evidence type="ECO:0000256" key="7">
    <source>
        <dbReference type="RuleBase" id="RU004326"/>
    </source>
</evidence>
<comment type="similarity">
    <text evidence="2 7">Belongs to the phosphohexose mutase family.</text>
</comment>
<dbReference type="SUPFAM" id="SSF53738">
    <property type="entry name" value="Phosphoglucomutase, first 3 domains"/>
    <property type="match status" value="3"/>
</dbReference>
<feature type="domain" description="Alpha-D-phosphohexomutase C-terminal" evidence="8">
    <location>
        <begin position="497"/>
        <end position="517"/>
    </location>
</feature>
<feature type="domain" description="Alpha-D-phosphohexomutase alpha/beta/alpha" evidence="9">
    <location>
        <begin position="45"/>
        <end position="181"/>
    </location>
</feature>
<evidence type="ECO:0000313" key="13">
    <source>
        <dbReference type="Proteomes" id="UP000269198"/>
    </source>
</evidence>
<keyword evidence="5 7" id="KW-0460">Magnesium</keyword>
<dbReference type="Pfam" id="PF00408">
    <property type="entry name" value="PGM_PMM_IV"/>
    <property type="match status" value="1"/>
</dbReference>
<dbReference type="GO" id="GO:0000287">
    <property type="term" value="F:magnesium ion binding"/>
    <property type="evidence" value="ECO:0007669"/>
    <property type="project" value="InterPro"/>
</dbReference>
<accession>A0A3N0DR57</accession>
<dbReference type="EMBL" id="RJMB01000042">
    <property type="protein sequence ID" value="RNL78118.1"/>
    <property type="molecule type" value="Genomic_DNA"/>
</dbReference>
<dbReference type="PANTHER" id="PTHR45745">
    <property type="entry name" value="PHOSPHOMANNOMUTASE 45A"/>
    <property type="match status" value="1"/>
</dbReference>
<sequence>MGESYRERAWEWLERDPDPRTREELSGLLESGADAALADRFGARLEFGTAGLRGALGAGPNRMNRVTVMRAAAGMARWLGAGRTVIVGYDARHRSEDFARDTAAVLAGAGCAPLMLPRPLPTPVLAYAVRAYGAGAGIMVTASHNPPQDNGYKVYVGGTGPDSGSQIVPPMDTEISAAIDAAPAVDELELSEDWAVLGEDVVEDYVAAIACLPLGTDRDVHVTYTPMHGVGARTLRTAFSWTGFPAPRVVLEQADPDPVFPTLPFPNPEEPGAMDLALATSRQHGSDLIMANDPDADRLAVAVPGHGLLTGDEVGGLLAEYLLRHTTGADRLVATTIVSAGLLAKIAADYGVGYAETLTGFKWLVRAGGPDQRNVFSYEEALGYCVAGDNGRPVVDKDGISAALVVAAIAAEAKRAGRTLVDLVDDQARRYGLHMTSQLSLRVDDPSVLASALRALRADPPGRLAQWRVARVEDFSEGRGELPGTDAVRFALEGPAEARVTLRPSGTEPKLKVYLEVVHPVHPETAFLSPMRERARAQLAVLRDAAAGLFPRS</sequence>
<dbReference type="InterPro" id="IPR005843">
    <property type="entry name" value="A-D-PHexomutase_C"/>
</dbReference>
<evidence type="ECO:0000256" key="2">
    <source>
        <dbReference type="ARBA" id="ARBA00010231"/>
    </source>
</evidence>
<evidence type="ECO:0000256" key="6">
    <source>
        <dbReference type="ARBA" id="ARBA00023235"/>
    </source>
</evidence>
<protein>
    <submittedName>
        <fullName evidence="12">Phospho-sugar mutase</fullName>
    </submittedName>
</protein>
<dbReference type="OrthoDB" id="9806956at2"/>
<dbReference type="InterPro" id="IPR005845">
    <property type="entry name" value="A-D-PHexomutase_a/b/a-II"/>
</dbReference>
<dbReference type="InterPro" id="IPR016066">
    <property type="entry name" value="A-D-PHexomutase_CS"/>
</dbReference>
<reference evidence="12 13" key="1">
    <citation type="submission" date="2018-11" db="EMBL/GenBank/DDBJ databases">
        <title>The genome draft of YIM 96095.</title>
        <authorList>
            <person name="Tang S.-K."/>
            <person name="Chunyu W.-X."/>
            <person name="Feng Y.-Z."/>
        </authorList>
    </citation>
    <scope>NUCLEOTIDE SEQUENCE [LARGE SCALE GENOMIC DNA]</scope>
    <source>
        <strain evidence="12 13">YIM 96095</strain>
    </source>
</reference>
<comment type="cofactor">
    <cofactor evidence="1">
        <name>Mg(2+)</name>
        <dbReference type="ChEBI" id="CHEBI:18420"/>
    </cofactor>
</comment>
<dbReference type="Pfam" id="PF02880">
    <property type="entry name" value="PGM_PMM_III"/>
    <property type="match status" value="1"/>
</dbReference>
<evidence type="ECO:0000313" key="12">
    <source>
        <dbReference type="EMBL" id="RNL78118.1"/>
    </source>
</evidence>
<dbReference type="GO" id="GO:0008973">
    <property type="term" value="F:phosphopentomutase activity"/>
    <property type="evidence" value="ECO:0007669"/>
    <property type="project" value="TreeGrafter"/>
</dbReference>
<evidence type="ECO:0000256" key="1">
    <source>
        <dbReference type="ARBA" id="ARBA00001946"/>
    </source>
</evidence>
<dbReference type="InterPro" id="IPR005844">
    <property type="entry name" value="A-D-PHexomutase_a/b/a-I"/>
</dbReference>
<dbReference type="PANTHER" id="PTHR45745:SF1">
    <property type="entry name" value="PHOSPHOGLUCOMUTASE 2B-RELATED"/>
    <property type="match status" value="1"/>
</dbReference>
<keyword evidence="13" id="KW-1185">Reference proteome</keyword>
<dbReference type="Gene3D" id="3.40.120.10">
    <property type="entry name" value="Alpha-D-Glucose-1,6-Bisphosphate, subunit A, domain 3"/>
    <property type="match status" value="3"/>
</dbReference>
<evidence type="ECO:0000259" key="8">
    <source>
        <dbReference type="Pfam" id="PF00408"/>
    </source>
</evidence>
<feature type="domain" description="Alpha-D-phosphohexomutase alpha/beta/alpha" evidence="10">
    <location>
        <begin position="215"/>
        <end position="302"/>
    </location>
</feature>
<dbReference type="Pfam" id="PF02879">
    <property type="entry name" value="PGM_PMM_II"/>
    <property type="match status" value="1"/>
</dbReference>
<dbReference type="InterPro" id="IPR005846">
    <property type="entry name" value="A-D-PHexomutase_a/b/a-III"/>
</dbReference>
<dbReference type="Pfam" id="PF02878">
    <property type="entry name" value="PGM_PMM_I"/>
    <property type="match status" value="1"/>
</dbReference>
<dbReference type="GO" id="GO:0006166">
    <property type="term" value="P:purine ribonucleoside salvage"/>
    <property type="evidence" value="ECO:0007669"/>
    <property type="project" value="TreeGrafter"/>
</dbReference>
<name>A0A3N0DR57_9ACTN</name>
<comment type="caution">
    <text evidence="12">The sequence shown here is derived from an EMBL/GenBank/DDBJ whole genome shotgun (WGS) entry which is preliminary data.</text>
</comment>
<dbReference type="AlphaFoldDB" id="A0A3N0DR57"/>
<dbReference type="CDD" id="cd05799">
    <property type="entry name" value="PGM2"/>
    <property type="match status" value="1"/>
</dbReference>
<evidence type="ECO:0000256" key="5">
    <source>
        <dbReference type="ARBA" id="ARBA00022842"/>
    </source>
</evidence>
<keyword evidence="4 7" id="KW-0479">Metal-binding</keyword>
<dbReference type="Gene3D" id="3.30.310.50">
    <property type="entry name" value="Alpha-D-phosphohexomutase, C-terminal domain"/>
    <property type="match status" value="1"/>
</dbReference>
<dbReference type="PROSITE" id="PS00710">
    <property type="entry name" value="PGM_PMM"/>
    <property type="match status" value="1"/>
</dbReference>
<evidence type="ECO:0000259" key="10">
    <source>
        <dbReference type="Pfam" id="PF02879"/>
    </source>
</evidence>
<evidence type="ECO:0000259" key="9">
    <source>
        <dbReference type="Pfam" id="PF02878"/>
    </source>
</evidence>
<organism evidence="12 13">
    <name type="scientific">Halostreptopolyspora alba</name>
    <dbReference type="NCBI Taxonomy" id="2487137"/>
    <lineage>
        <taxon>Bacteria</taxon>
        <taxon>Bacillati</taxon>
        <taxon>Actinomycetota</taxon>
        <taxon>Actinomycetes</taxon>
        <taxon>Streptosporangiales</taxon>
        <taxon>Nocardiopsidaceae</taxon>
        <taxon>Halostreptopolyspora</taxon>
    </lineage>
</organism>
<dbReference type="Proteomes" id="UP000269198">
    <property type="component" value="Unassembled WGS sequence"/>
</dbReference>
<dbReference type="SUPFAM" id="SSF55957">
    <property type="entry name" value="Phosphoglucomutase, C-terminal domain"/>
    <property type="match status" value="1"/>
</dbReference>
<evidence type="ECO:0000259" key="11">
    <source>
        <dbReference type="Pfam" id="PF02880"/>
    </source>
</evidence>
<evidence type="ECO:0000256" key="4">
    <source>
        <dbReference type="ARBA" id="ARBA00022723"/>
    </source>
</evidence>
<dbReference type="RefSeq" id="WP_123203617.1">
    <property type="nucleotide sequence ID" value="NZ_RJMB01000042.1"/>
</dbReference>
<keyword evidence="6" id="KW-0413">Isomerase</keyword>
<dbReference type="InterPro" id="IPR036900">
    <property type="entry name" value="A-D-PHexomutase_C_sf"/>
</dbReference>
<dbReference type="InterPro" id="IPR016055">
    <property type="entry name" value="A-D-PHexomutase_a/b/a-I/II/III"/>
</dbReference>
<evidence type="ECO:0000256" key="3">
    <source>
        <dbReference type="ARBA" id="ARBA00022553"/>
    </source>
</evidence>
<feature type="domain" description="Alpha-D-phosphohexomutase alpha/beta/alpha" evidence="11">
    <location>
        <begin position="310"/>
        <end position="431"/>
    </location>
</feature>
<dbReference type="GO" id="GO:0005975">
    <property type="term" value="P:carbohydrate metabolic process"/>
    <property type="evidence" value="ECO:0007669"/>
    <property type="project" value="InterPro"/>
</dbReference>
<keyword evidence="3" id="KW-0597">Phosphoprotein</keyword>
<proteinExistence type="inferred from homology"/>